<dbReference type="Pfam" id="PF00069">
    <property type="entry name" value="Pkinase"/>
    <property type="match status" value="1"/>
</dbReference>
<gene>
    <name evidence="8" type="ORF">DARMORV10_A05P15050.1</name>
</gene>
<dbReference type="SUPFAM" id="SSF52540">
    <property type="entry name" value="P-loop containing nucleoside triphosphate hydrolases"/>
    <property type="match status" value="1"/>
</dbReference>
<dbReference type="InterPro" id="IPR011009">
    <property type="entry name" value="Kinase-like_dom_sf"/>
</dbReference>
<evidence type="ECO:0000256" key="3">
    <source>
        <dbReference type="ARBA" id="ARBA00022821"/>
    </source>
</evidence>
<dbReference type="Gene3D" id="3.40.50.10140">
    <property type="entry name" value="Toll/interleukin-1 receptor homology (TIR) domain"/>
    <property type="match status" value="1"/>
</dbReference>
<dbReference type="GO" id="GO:0043531">
    <property type="term" value="F:ADP binding"/>
    <property type="evidence" value="ECO:0007669"/>
    <property type="project" value="InterPro"/>
</dbReference>
<keyword evidence="1" id="KW-0433">Leucine-rich repeat</keyword>
<organism evidence="8">
    <name type="scientific">Brassica napus</name>
    <name type="common">Rape</name>
    <dbReference type="NCBI Taxonomy" id="3708"/>
    <lineage>
        <taxon>Eukaryota</taxon>
        <taxon>Viridiplantae</taxon>
        <taxon>Streptophyta</taxon>
        <taxon>Embryophyta</taxon>
        <taxon>Tracheophyta</taxon>
        <taxon>Spermatophyta</taxon>
        <taxon>Magnoliopsida</taxon>
        <taxon>eudicotyledons</taxon>
        <taxon>Gunneridae</taxon>
        <taxon>Pentapetalae</taxon>
        <taxon>rosids</taxon>
        <taxon>malvids</taxon>
        <taxon>Brassicales</taxon>
        <taxon>Brassicaceae</taxon>
        <taxon>Brassiceae</taxon>
        <taxon>Brassica</taxon>
    </lineage>
</organism>
<dbReference type="GO" id="GO:0007165">
    <property type="term" value="P:signal transduction"/>
    <property type="evidence" value="ECO:0007669"/>
    <property type="project" value="InterPro"/>
</dbReference>
<evidence type="ECO:0000256" key="1">
    <source>
        <dbReference type="ARBA" id="ARBA00022614"/>
    </source>
</evidence>
<dbReference type="InterPro" id="IPR044974">
    <property type="entry name" value="Disease_R_plants"/>
</dbReference>
<dbReference type="InterPro" id="IPR032675">
    <property type="entry name" value="LRR_dom_sf"/>
</dbReference>
<dbReference type="SMART" id="SM00220">
    <property type="entry name" value="S_TKc"/>
    <property type="match status" value="1"/>
</dbReference>
<dbReference type="SMART" id="SM00382">
    <property type="entry name" value="AAA"/>
    <property type="match status" value="1"/>
</dbReference>
<dbReference type="EMBL" id="HG994359">
    <property type="protein sequence ID" value="CAF2096581.1"/>
    <property type="molecule type" value="Genomic_DNA"/>
</dbReference>
<dbReference type="InterPro" id="IPR000157">
    <property type="entry name" value="TIR_dom"/>
</dbReference>
<evidence type="ECO:0000259" key="6">
    <source>
        <dbReference type="PROSITE" id="PS50011"/>
    </source>
</evidence>
<dbReference type="InterPro" id="IPR027417">
    <property type="entry name" value="P-loop_NTPase"/>
</dbReference>
<evidence type="ECO:0000256" key="5">
    <source>
        <dbReference type="SAM" id="MobiDB-lite"/>
    </source>
</evidence>
<dbReference type="InterPro" id="IPR011713">
    <property type="entry name" value="Leu-rich_rpt_3"/>
</dbReference>
<keyword evidence="3" id="KW-0611">Plant defense</keyword>
<sequence length="1221" mass="138722">MLETGPVRKKPSSVSEDIKSMNPPRDLVGPPVLKLRFINSPPPTIFTDSRIMGEDGTPLKIELVDASTNTRIHSFFPLDIVLLNADIREEGWSKEEFYRNILRPRKGKRALLVGDLTVTLEHGLGMISGNVAFTGNSRSRKFRLGAKLTQGGNVQGAITKTFSCIDKRGKSSHKQYSASKVSKLARGSVVDMQQDGLHNSVYNGVNLLQEDELSIIGFNEFQSGPVSDASDTSATFPASKDYDVVIRHGGNNDFISHLRAALSRRGISVHEDVEETTDAAVPECRVLIIFLTTTYVPSNLLNILQHQRQESLMVYPIFYGISPSDLITNSNYYENFFPQDESERCQAALKEITQMPRYILIDKYESELIDEIVRDALKVIYSTEHEKMIGMDMQIKEIVSLLCIESPDVRSVGIWGAVGIGKTALAEEIFCRISVQFVTCVFLKDLHKEVQVKGQDALREDFLSKVLEVEPHVIRVSGMETSFLRSRVQRKKVLVVLDDVNDFRDVEIFLEELSYLGPGSRIIITSRDKRVFVLCKTDHVYEVKPLDFSKSLQILDRRIYSPELVKFSNGNPQVLQFLSRSNREWKRLSQEIQSSSPIYIQGIFERSCCGLDDIERSIFLDIACFFKRMNKNDVALLLDGRDFSPHVGFRSLVDKSLLTISHNMVDMPVFLQATGREIVRQESVDRPGDRSRLWNAEDIRDVFIDNTGTSAIEGIFLDMSQLKFDARPIVFMKMCNLRLLKLCFSKVKENNGVCLPQGLEYLPRKLRLLHWEYYPLSSLPQTFDPKNLVELNLPNSCAKKLWKGKKVMFKINSLEKLKKLRLSHSYHLTKIPRLSSAPNLELLDLEGCNSLLDLENSKYLKVLPTSICKLKHLETLNLSDCSRLERFPDLNRKMKCFKCLDLSRTTIKELPSSISYLTALEELRLVECKSLVRLPDNAWSLRFKRIMFRNPQKANMQSNEEEFVRFLGEGSFGCVNLVRYSNSNDDGSSYLSADKNSYEEDYDSLKSSSSLSAFMDKYADRKLPEPLIKDFTWMVLEGYEIKISDFGSALDVGEVPKFWETNMPWMGTPIYMSPESIRDGVADMSLDLWSVGCLVLEMYTVVIPWEGVNLDLLATLLRCGAAPEIPESLPSDAKEFIQTDADQFRQWKASQEKELLQVLHRKTEEATMATKKLKELLESRKSSVAGNGQPPTKKVIKSPNLDMGPTIQHKCQLFPFHTLCG</sequence>
<dbReference type="Proteomes" id="UP001295469">
    <property type="component" value="Chromosome A05"/>
</dbReference>
<dbReference type="SUPFAM" id="SSF46785">
    <property type="entry name" value="Winged helix' DNA-binding domain"/>
    <property type="match status" value="1"/>
</dbReference>
<feature type="domain" description="Protein kinase" evidence="6">
    <location>
        <begin position="870"/>
        <end position="1177"/>
    </location>
</feature>
<evidence type="ECO:0000313" key="8">
    <source>
        <dbReference type="EMBL" id="CAF2096581.1"/>
    </source>
</evidence>
<dbReference type="InterPro" id="IPR035897">
    <property type="entry name" value="Toll_tir_struct_dom_sf"/>
</dbReference>
<dbReference type="Gene3D" id="1.10.510.10">
    <property type="entry name" value="Transferase(Phosphotransferase) domain 1"/>
    <property type="match status" value="1"/>
</dbReference>
<dbReference type="SUPFAM" id="SSF52058">
    <property type="entry name" value="L domain-like"/>
    <property type="match status" value="1"/>
</dbReference>
<dbReference type="PANTHER" id="PTHR11017">
    <property type="entry name" value="LEUCINE-RICH REPEAT-CONTAINING PROTEIN"/>
    <property type="match status" value="1"/>
</dbReference>
<dbReference type="PANTHER" id="PTHR11017:SF565">
    <property type="entry name" value="TIR DOMAIN-CONTAINING PROTEIN"/>
    <property type="match status" value="1"/>
</dbReference>
<dbReference type="Pfam" id="PF07887">
    <property type="entry name" value="Calmodulin_bind"/>
    <property type="match status" value="1"/>
</dbReference>
<evidence type="ECO:0000256" key="4">
    <source>
        <dbReference type="ARBA" id="ARBA00023027"/>
    </source>
</evidence>
<dbReference type="AlphaFoldDB" id="A0A816TG92"/>
<name>A0A816TG92_BRANA</name>
<dbReference type="GO" id="GO:0004672">
    <property type="term" value="F:protein kinase activity"/>
    <property type="evidence" value="ECO:0007669"/>
    <property type="project" value="InterPro"/>
</dbReference>
<reference evidence="8" key="1">
    <citation type="submission" date="2021-01" db="EMBL/GenBank/DDBJ databases">
        <authorList>
            <consortium name="Genoscope - CEA"/>
            <person name="William W."/>
        </authorList>
    </citation>
    <scope>NUCLEOTIDE SEQUENCE</scope>
</reference>
<dbReference type="PRINTS" id="PR00364">
    <property type="entry name" value="DISEASERSIST"/>
</dbReference>
<dbReference type="Gene3D" id="3.40.50.300">
    <property type="entry name" value="P-loop containing nucleotide triphosphate hydrolases"/>
    <property type="match status" value="1"/>
</dbReference>
<dbReference type="Pfam" id="PF23282">
    <property type="entry name" value="WHD_ROQ1"/>
    <property type="match status" value="1"/>
</dbReference>
<dbReference type="PROSITE" id="PS50104">
    <property type="entry name" value="TIR"/>
    <property type="match status" value="1"/>
</dbReference>
<dbReference type="Pfam" id="PF07725">
    <property type="entry name" value="LRR_3"/>
    <property type="match status" value="1"/>
</dbReference>
<dbReference type="Pfam" id="PF01582">
    <property type="entry name" value="TIR"/>
    <property type="match status" value="1"/>
</dbReference>
<dbReference type="SUPFAM" id="SSF52200">
    <property type="entry name" value="Toll/Interleukin receptor TIR domain"/>
    <property type="match status" value="1"/>
</dbReference>
<evidence type="ECO:0000259" key="7">
    <source>
        <dbReference type="PROSITE" id="PS50104"/>
    </source>
</evidence>
<dbReference type="GO" id="GO:0006952">
    <property type="term" value="P:defense response"/>
    <property type="evidence" value="ECO:0007669"/>
    <property type="project" value="UniProtKB-KW"/>
</dbReference>
<protein>
    <submittedName>
        <fullName evidence="8">(rape) hypothetical protein</fullName>
    </submittedName>
</protein>
<dbReference type="InterPro" id="IPR003593">
    <property type="entry name" value="AAA+_ATPase"/>
</dbReference>
<dbReference type="InterPro" id="IPR002182">
    <property type="entry name" value="NB-ARC"/>
</dbReference>
<dbReference type="InterPro" id="IPR036390">
    <property type="entry name" value="WH_DNA-bd_sf"/>
</dbReference>
<dbReference type="GO" id="GO:0005524">
    <property type="term" value="F:ATP binding"/>
    <property type="evidence" value="ECO:0007669"/>
    <property type="project" value="InterPro"/>
</dbReference>
<feature type="region of interest" description="Disordered" evidence="5">
    <location>
        <begin position="1"/>
        <end position="24"/>
    </location>
</feature>
<accession>A0A816TG92</accession>
<evidence type="ECO:0000256" key="2">
    <source>
        <dbReference type="ARBA" id="ARBA00022737"/>
    </source>
</evidence>
<proteinExistence type="predicted"/>
<dbReference type="InterPro" id="IPR046831">
    <property type="entry name" value="Calmodulin_bind_N"/>
</dbReference>
<keyword evidence="4" id="KW-0520">NAD</keyword>
<dbReference type="InterPro" id="IPR058192">
    <property type="entry name" value="WHD_ROQ1-like"/>
</dbReference>
<dbReference type="Gene3D" id="3.80.10.10">
    <property type="entry name" value="Ribonuclease Inhibitor"/>
    <property type="match status" value="1"/>
</dbReference>
<dbReference type="Pfam" id="PF00931">
    <property type="entry name" value="NB-ARC"/>
    <property type="match status" value="1"/>
</dbReference>
<dbReference type="PROSITE" id="PS50011">
    <property type="entry name" value="PROTEIN_KINASE_DOM"/>
    <property type="match status" value="1"/>
</dbReference>
<dbReference type="SUPFAM" id="SSF56112">
    <property type="entry name" value="Protein kinase-like (PK-like)"/>
    <property type="match status" value="1"/>
</dbReference>
<feature type="domain" description="TIR" evidence="7">
    <location>
        <begin position="240"/>
        <end position="380"/>
    </location>
</feature>
<dbReference type="InterPro" id="IPR000719">
    <property type="entry name" value="Prot_kinase_dom"/>
</dbReference>
<keyword evidence="2" id="KW-0677">Repeat</keyword>